<dbReference type="Proteomes" id="UP001209878">
    <property type="component" value="Unassembled WGS sequence"/>
</dbReference>
<dbReference type="EMBL" id="JAODUO010000408">
    <property type="protein sequence ID" value="KAK2181166.1"/>
    <property type="molecule type" value="Genomic_DNA"/>
</dbReference>
<evidence type="ECO:0000313" key="1">
    <source>
        <dbReference type="EMBL" id="KAK2181166.1"/>
    </source>
</evidence>
<dbReference type="AlphaFoldDB" id="A0AAD9NUI0"/>
<organism evidence="1 2">
    <name type="scientific">Ridgeia piscesae</name>
    <name type="common">Tubeworm</name>
    <dbReference type="NCBI Taxonomy" id="27915"/>
    <lineage>
        <taxon>Eukaryota</taxon>
        <taxon>Metazoa</taxon>
        <taxon>Spiralia</taxon>
        <taxon>Lophotrochozoa</taxon>
        <taxon>Annelida</taxon>
        <taxon>Polychaeta</taxon>
        <taxon>Sedentaria</taxon>
        <taxon>Canalipalpata</taxon>
        <taxon>Sabellida</taxon>
        <taxon>Siboglinidae</taxon>
        <taxon>Ridgeia</taxon>
    </lineage>
</organism>
<evidence type="ECO:0000313" key="2">
    <source>
        <dbReference type="Proteomes" id="UP001209878"/>
    </source>
</evidence>
<sequence>MHVKIFNNVKHQSLFEHVLYYKCYSLIYTDHVIRGRLVTGTLGAKIQNSVNVQSYSSVTGVGCGIRRRRGANRNEHKSLHHPKLEQGKHRPVSTMYCTKLFIICLRILLLYYMKINYTQWST</sequence>
<keyword evidence="2" id="KW-1185">Reference proteome</keyword>
<name>A0AAD9NUI0_RIDPI</name>
<reference evidence="1" key="1">
    <citation type="journal article" date="2023" name="Mol. Biol. Evol.">
        <title>Third-Generation Sequencing Reveals the Adaptive Role of the Epigenome in Three Deep-Sea Polychaetes.</title>
        <authorList>
            <person name="Perez M."/>
            <person name="Aroh O."/>
            <person name="Sun Y."/>
            <person name="Lan Y."/>
            <person name="Juniper S.K."/>
            <person name="Young C.R."/>
            <person name="Angers B."/>
            <person name="Qian P.Y."/>
        </authorList>
    </citation>
    <scope>NUCLEOTIDE SEQUENCE</scope>
    <source>
        <strain evidence="1">R07B-5</strain>
    </source>
</reference>
<accession>A0AAD9NUI0</accession>
<proteinExistence type="predicted"/>
<comment type="caution">
    <text evidence="1">The sequence shown here is derived from an EMBL/GenBank/DDBJ whole genome shotgun (WGS) entry which is preliminary data.</text>
</comment>
<gene>
    <name evidence="1" type="ORF">NP493_408g00005</name>
</gene>
<protein>
    <submittedName>
        <fullName evidence="1">Uncharacterized protein</fullName>
    </submittedName>
</protein>